<feature type="compositionally biased region" description="Pro residues" evidence="1">
    <location>
        <begin position="25"/>
        <end position="35"/>
    </location>
</feature>
<dbReference type="EMBL" id="JAHESF010000038">
    <property type="protein sequence ID" value="MBT1700301.1"/>
    <property type="molecule type" value="Genomic_DNA"/>
</dbReference>
<organism evidence="3 4">
    <name type="scientific">Chryseosolibacter histidini</name>
    <dbReference type="NCBI Taxonomy" id="2782349"/>
    <lineage>
        <taxon>Bacteria</taxon>
        <taxon>Pseudomonadati</taxon>
        <taxon>Bacteroidota</taxon>
        <taxon>Cytophagia</taxon>
        <taxon>Cytophagales</taxon>
        <taxon>Chryseotaleaceae</taxon>
        <taxon>Chryseosolibacter</taxon>
    </lineage>
</organism>
<sequence length="250" mass="28564">MRSLFSILILLTAFAATAQQTKPVKPVPAGKPAPAKPAADTVKRDTVKNRYLPTGIRFGTDVLALVKSNVQDDFQGWEVNADVDFHRYFLAVDYGSWARTYPEDSSNYSNDGTYWRVGADVNFLTKDVERNMFFLGLRYGHSKFSESLGVITADPIYGPLTRDYVNTDITARWYELTTGLRVKIWQMIWMGYTARFKFGLKSNGATDMLPHDVPGYGRTDRESYWGFNYQIFIRLPFRKMPPLPPAKKKK</sequence>
<reference evidence="3 4" key="1">
    <citation type="submission" date="2021-05" db="EMBL/GenBank/DDBJ databases">
        <title>A Polyphasic approach of four new species of the genus Ohtaekwangia: Ohtaekwangia histidinii sp. nov., Ohtaekwangia cretensis sp. nov., Ohtaekwangia indiensis sp. nov., Ohtaekwangia reichenbachii sp. nov. from diverse environment.</title>
        <authorList>
            <person name="Octaviana S."/>
        </authorList>
    </citation>
    <scope>NUCLEOTIDE SEQUENCE [LARGE SCALE GENOMIC DNA]</scope>
    <source>
        <strain evidence="3 4">PWU4</strain>
    </source>
</reference>
<evidence type="ECO:0000313" key="3">
    <source>
        <dbReference type="EMBL" id="MBT1700301.1"/>
    </source>
</evidence>
<feature type="region of interest" description="Disordered" evidence="1">
    <location>
        <begin position="23"/>
        <end position="42"/>
    </location>
</feature>
<dbReference type="Proteomes" id="UP001319200">
    <property type="component" value="Unassembled WGS sequence"/>
</dbReference>
<accession>A0AAP2DPX1</accession>
<evidence type="ECO:0008006" key="5">
    <source>
        <dbReference type="Google" id="ProtNLM"/>
    </source>
</evidence>
<comment type="caution">
    <text evidence="3">The sequence shown here is derived from an EMBL/GenBank/DDBJ whole genome shotgun (WGS) entry which is preliminary data.</text>
</comment>
<dbReference type="RefSeq" id="WP_254168815.1">
    <property type="nucleotide sequence ID" value="NZ_JAHESF010000038.1"/>
</dbReference>
<evidence type="ECO:0000313" key="4">
    <source>
        <dbReference type="Proteomes" id="UP001319200"/>
    </source>
</evidence>
<evidence type="ECO:0000256" key="1">
    <source>
        <dbReference type="SAM" id="MobiDB-lite"/>
    </source>
</evidence>
<keyword evidence="4" id="KW-1185">Reference proteome</keyword>
<gene>
    <name evidence="3" type="ORF">KK083_25670</name>
</gene>
<dbReference type="AlphaFoldDB" id="A0AAP2DPX1"/>
<feature type="signal peptide" evidence="2">
    <location>
        <begin position="1"/>
        <end position="18"/>
    </location>
</feature>
<protein>
    <recommendedName>
        <fullName evidence="5">DUF3575 domain-containing protein</fullName>
    </recommendedName>
</protein>
<name>A0AAP2DPX1_9BACT</name>
<evidence type="ECO:0000256" key="2">
    <source>
        <dbReference type="SAM" id="SignalP"/>
    </source>
</evidence>
<dbReference type="Pfam" id="PF19515">
    <property type="entry name" value="DUF6048"/>
    <property type="match status" value="1"/>
</dbReference>
<feature type="chain" id="PRO_5042889168" description="DUF3575 domain-containing protein" evidence="2">
    <location>
        <begin position="19"/>
        <end position="250"/>
    </location>
</feature>
<dbReference type="InterPro" id="IPR046111">
    <property type="entry name" value="DUF6048"/>
</dbReference>
<proteinExistence type="predicted"/>
<keyword evidence="2" id="KW-0732">Signal</keyword>